<protein>
    <submittedName>
        <fullName evidence="1">Uncharacterized protein</fullName>
    </submittedName>
</protein>
<dbReference type="AlphaFoldDB" id="A0A0E0BH93"/>
<organism evidence="1">
    <name type="scientific">Oryza glumipatula</name>
    <dbReference type="NCBI Taxonomy" id="40148"/>
    <lineage>
        <taxon>Eukaryota</taxon>
        <taxon>Viridiplantae</taxon>
        <taxon>Streptophyta</taxon>
        <taxon>Embryophyta</taxon>
        <taxon>Tracheophyta</taxon>
        <taxon>Spermatophyta</taxon>
        <taxon>Magnoliopsida</taxon>
        <taxon>Liliopsida</taxon>
        <taxon>Poales</taxon>
        <taxon>Poaceae</taxon>
        <taxon>BOP clade</taxon>
        <taxon>Oryzoideae</taxon>
        <taxon>Oryzeae</taxon>
        <taxon>Oryzinae</taxon>
        <taxon>Oryza</taxon>
    </lineage>
</organism>
<dbReference type="HOGENOM" id="CLU_1899450_0_0_1"/>
<evidence type="ECO:0000313" key="1">
    <source>
        <dbReference type="EnsemblPlants" id="OGLUM11G07970.2"/>
    </source>
</evidence>
<accession>A0A0E0BH93</accession>
<reference evidence="1" key="1">
    <citation type="submission" date="2015-04" db="UniProtKB">
        <authorList>
            <consortium name="EnsemblPlants"/>
        </authorList>
    </citation>
    <scope>IDENTIFICATION</scope>
</reference>
<sequence>MKVGFWYRLDNQTAQSYQIFVRPKEEEVALKNNRNGRHFSFMFPFLQLLYKPSFFLFPISLSRSSPSLEMRTSFPTRQMCETRRKGKEHPRTIGMRGIRKTKSRTLKKFRAHAFHHVRIPPSLDFLNPLILSLP</sequence>
<dbReference type="EnsemblPlants" id="OGLUM11G07970.2">
    <property type="protein sequence ID" value="OGLUM11G07970.2"/>
    <property type="gene ID" value="OGLUM11G07970"/>
</dbReference>
<keyword evidence="2" id="KW-1185">Reference proteome</keyword>
<dbReference type="Proteomes" id="UP000026961">
    <property type="component" value="Chromosome 11"/>
</dbReference>
<proteinExistence type="predicted"/>
<reference evidence="1" key="2">
    <citation type="submission" date="2018-05" db="EMBL/GenBank/DDBJ databases">
        <title>OgluRS3 (Oryza glumaepatula Reference Sequence Version 3).</title>
        <authorList>
            <person name="Zhang J."/>
            <person name="Kudrna D."/>
            <person name="Lee S."/>
            <person name="Talag J."/>
            <person name="Welchert J."/>
            <person name="Wing R.A."/>
        </authorList>
    </citation>
    <scope>NUCLEOTIDE SEQUENCE [LARGE SCALE GENOMIC DNA]</scope>
</reference>
<evidence type="ECO:0000313" key="2">
    <source>
        <dbReference type="Proteomes" id="UP000026961"/>
    </source>
</evidence>
<name>A0A0E0BH93_9ORYZ</name>
<dbReference type="Gramene" id="OGLUM11G07970.2">
    <property type="protein sequence ID" value="OGLUM11G07970.2"/>
    <property type="gene ID" value="OGLUM11G07970"/>
</dbReference>